<dbReference type="InterPro" id="IPR044844">
    <property type="entry name" value="Trans_IPPS_euk-type"/>
</dbReference>
<accession>A0A0L0DUY9</accession>
<dbReference type="eggNOG" id="KOG1459">
    <property type="taxonomic scope" value="Eukaryota"/>
</dbReference>
<evidence type="ECO:0000256" key="5">
    <source>
        <dbReference type="RuleBase" id="RU368088"/>
    </source>
</evidence>
<dbReference type="GO" id="GO:0055056">
    <property type="term" value="F:D-glucose transmembrane transporter activity"/>
    <property type="evidence" value="ECO:0007669"/>
    <property type="project" value="UniProtKB-UniRule"/>
</dbReference>
<evidence type="ECO:0000256" key="3">
    <source>
        <dbReference type="ARBA" id="ARBA00012373"/>
    </source>
</evidence>
<dbReference type="GO" id="GO:0008610">
    <property type="term" value="P:lipid biosynthetic process"/>
    <property type="evidence" value="ECO:0007669"/>
    <property type="project" value="InterPro"/>
</dbReference>
<comment type="function">
    <text evidence="5">Catalyzes the condensation of 2 farnesyl pyrophosphate (FPP) moieties to form squalene.</text>
</comment>
<comment type="cofactor">
    <cofactor evidence="1 5">
        <name>Mg(2+)</name>
        <dbReference type="ChEBI" id="CHEBI:18420"/>
    </cofactor>
</comment>
<comment type="pathway">
    <text evidence="5">Terpene metabolism; lanosterol biosynthesis; lanosterol from farnesyl diphosphate: step 1/3.</text>
</comment>
<dbReference type="GO" id="GO:0045338">
    <property type="term" value="P:farnesyl diphosphate metabolic process"/>
    <property type="evidence" value="ECO:0007669"/>
    <property type="project" value="InterPro"/>
</dbReference>
<proteinExistence type="inferred from homology"/>
<dbReference type="Proteomes" id="UP000054408">
    <property type="component" value="Unassembled WGS sequence"/>
</dbReference>
<comment type="similarity">
    <text evidence="2 5">Belongs to the phytoene/squalene synthase family.</text>
</comment>
<evidence type="ECO:0000313" key="6">
    <source>
        <dbReference type="EMBL" id="KNC55338.1"/>
    </source>
</evidence>
<dbReference type="InterPro" id="IPR002060">
    <property type="entry name" value="Squ/phyt_synthse"/>
</dbReference>
<dbReference type="GeneID" id="25569074"/>
<evidence type="ECO:0000313" key="7">
    <source>
        <dbReference type="Proteomes" id="UP000054408"/>
    </source>
</evidence>
<dbReference type="FunFam" id="1.10.600.10:FF:000023">
    <property type="entry name" value="Squalene synthase"/>
    <property type="match status" value="1"/>
</dbReference>
<name>A0A0L0DUY9_THETB</name>
<dbReference type="STRING" id="461836.A0A0L0DUY9"/>
<organism evidence="6 7">
    <name type="scientific">Thecamonas trahens ATCC 50062</name>
    <dbReference type="NCBI Taxonomy" id="461836"/>
    <lineage>
        <taxon>Eukaryota</taxon>
        <taxon>Apusozoa</taxon>
        <taxon>Apusomonadida</taxon>
        <taxon>Apusomonadidae</taxon>
        <taxon>Thecamonas</taxon>
    </lineage>
</organism>
<dbReference type="Gene3D" id="1.10.600.10">
    <property type="entry name" value="Farnesyl Diphosphate Synthase"/>
    <property type="match status" value="1"/>
</dbReference>
<dbReference type="EC" id="2.5.1.21" evidence="3 5"/>
<dbReference type="NCBIfam" id="TIGR01559">
    <property type="entry name" value="squal_synth"/>
    <property type="match status" value="1"/>
</dbReference>
<dbReference type="OrthoDB" id="431150at2759"/>
<dbReference type="Pfam" id="PF00494">
    <property type="entry name" value="SQS_PSY"/>
    <property type="match status" value="1"/>
</dbReference>
<evidence type="ECO:0000256" key="1">
    <source>
        <dbReference type="ARBA" id="ARBA00001946"/>
    </source>
</evidence>
<comment type="catalytic activity">
    <reaction evidence="5">
        <text>2 (2E,6E)-farnesyl diphosphate + NADPH + H(+) = squalene + 2 diphosphate + NADP(+)</text>
        <dbReference type="Rhea" id="RHEA:32295"/>
        <dbReference type="ChEBI" id="CHEBI:15378"/>
        <dbReference type="ChEBI" id="CHEBI:15440"/>
        <dbReference type="ChEBI" id="CHEBI:33019"/>
        <dbReference type="ChEBI" id="CHEBI:57783"/>
        <dbReference type="ChEBI" id="CHEBI:58349"/>
        <dbReference type="ChEBI" id="CHEBI:175763"/>
        <dbReference type="EC" id="2.5.1.21"/>
    </reaction>
</comment>
<comment type="catalytic activity">
    <reaction evidence="5">
        <text>2 (2E,6E)-farnesyl diphosphate + NADH + H(+) = squalene + 2 diphosphate + NAD(+)</text>
        <dbReference type="Rhea" id="RHEA:32299"/>
        <dbReference type="ChEBI" id="CHEBI:15378"/>
        <dbReference type="ChEBI" id="CHEBI:15440"/>
        <dbReference type="ChEBI" id="CHEBI:33019"/>
        <dbReference type="ChEBI" id="CHEBI:57540"/>
        <dbReference type="ChEBI" id="CHEBI:57945"/>
        <dbReference type="ChEBI" id="CHEBI:175763"/>
        <dbReference type="EC" id="2.5.1.21"/>
    </reaction>
</comment>
<keyword evidence="7" id="KW-1185">Reference proteome</keyword>
<evidence type="ECO:0000256" key="2">
    <source>
        <dbReference type="ARBA" id="ARBA00006251"/>
    </source>
</evidence>
<dbReference type="PROSITE" id="PS01044">
    <property type="entry name" value="SQUALEN_PHYTOEN_SYN_1"/>
    <property type="match status" value="1"/>
</dbReference>
<dbReference type="PANTHER" id="PTHR11626">
    <property type="entry name" value="FARNESYL-DIPHOSPHATE FARNESYLTRANSFERASE"/>
    <property type="match status" value="1"/>
</dbReference>
<reference evidence="6 7" key="1">
    <citation type="submission" date="2010-05" db="EMBL/GenBank/DDBJ databases">
        <title>The Genome Sequence of Thecamonas trahens ATCC 50062.</title>
        <authorList>
            <consortium name="The Broad Institute Genome Sequencing Platform"/>
            <person name="Russ C."/>
            <person name="Cuomo C."/>
            <person name="Shea T."/>
            <person name="Young S.K."/>
            <person name="Zeng Q."/>
            <person name="Koehrsen M."/>
            <person name="Haas B."/>
            <person name="Borodovsky M."/>
            <person name="Guigo R."/>
            <person name="Alvarado L."/>
            <person name="Berlin A."/>
            <person name="Bochicchio J."/>
            <person name="Borenstein D."/>
            <person name="Chapman S."/>
            <person name="Chen Z."/>
            <person name="Freedman E."/>
            <person name="Gellesch M."/>
            <person name="Goldberg J."/>
            <person name="Griggs A."/>
            <person name="Gujja S."/>
            <person name="Heilman E."/>
            <person name="Heiman D."/>
            <person name="Hepburn T."/>
            <person name="Howarth C."/>
            <person name="Jen D."/>
            <person name="Larson L."/>
            <person name="Mehta T."/>
            <person name="Park D."/>
            <person name="Pearson M."/>
            <person name="Roberts A."/>
            <person name="Saif S."/>
            <person name="Shenoy N."/>
            <person name="Sisk P."/>
            <person name="Stolte C."/>
            <person name="Sykes S."/>
            <person name="Thomson T."/>
            <person name="Walk T."/>
            <person name="White J."/>
            <person name="Yandava C."/>
            <person name="Burger G."/>
            <person name="Gray M.W."/>
            <person name="Holland P.W.H."/>
            <person name="King N."/>
            <person name="Lang F.B.F."/>
            <person name="Roger A.J."/>
            <person name="Ruiz-Trillo I."/>
            <person name="Lander E."/>
            <person name="Nusbaum C."/>
        </authorList>
    </citation>
    <scope>NUCLEOTIDE SEQUENCE [LARGE SCALE GENOMIC DNA]</scope>
    <source>
        <strain evidence="6 7">ATCC 50062</strain>
    </source>
</reference>
<dbReference type="InterPro" id="IPR008949">
    <property type="entry name" value="Isoprenoid_synthase_dom_sf"/>
</dbReference>
<keyword evidence="4 5" id="KW-0808">Transferase</keyword>
<dbReference type="UniPathway" id="UPA00767">
    <property type="reaction ID" value="UER00751"/>
</dbReference>
<dbReference type="PANTHER" id="PTHR11626:SF2">
    <property type="entry name" value="SQUALENE SYNTHASE"/>
    <property type="match status" value="1"/>
</dbReference>
<dbReference type="GO" id="GO:0005789">
    <property type="term" value="C:endoplasmic reticulum membrane"/>
    <property type="evidence" value="ECO:0007669"/>
    <property type="project" value="TreeGrafter"/>
</dbReference>
<gene>
    <name evidence="6" type="ORF">AMSG_10987</name>
</gene>
<dbReference type="InterPro" id="IPR019845">
    <property type="entry name" value="Squalene/phytoene_synthase_CS"/>
</dbReference>
<dbReference type="AlphaFoldDB" id="A0A0L0DUY9"/>
<dbReference type="RefSeq" id="XP_013753059.1">
    <property type="nucleotide sequence ID" value="XM_013897605.1"/>
</dbReference>
<dbReference type="GO" id="GO:0051996">
    <property type="term" value="F:squalene synthase [NAD(P)H] activity"/>
    <property type="evidence" value="ECO:0007669"/>
    <property type="project" value="UniProtKB-UniRule"/>
</dbReference>
<dbReference type="SFLD" id="SFLDG01018">
    <property type="entry name" value="Squalene/Phytoene_Synthase_Lik"/>
    <property type="match status" value="1"/>
</dbReference>
<dbReference type="EMBL" id="GL349499">
    <property type="protein sequence ID" value="KNC55338.1"/>
    <property type="molecule type" value="Genomic_DNA"/>
</dbReference>
<sequence>MEHFKQSWNRPSEIWALLKFKFTTKHGADLPPLSDSLSDLEWLHVKLVQTSRSFAGVIREMHSELQLPIAVFYLVLRALDSVEDDMAVPADRKVPLLHAFYHLFEHGGSADLLDLSNIGEKPEEVELLDNIHRLIAVHASLKPEYQEVIVEICKEMGAGMAKYLDKEVETEEEYNEYCYYVAGLVGVGLSGLFAASGLEDPRYADMKALSNACGQALQKTNITRDMQEDLGEGRVFWPKDIVHQYVTRMEDMVNPKHRTMALRCLNHMVLLCVQHAPDTLSYMAGLVTPEVLRFVAIPQVMALGTVAILYNNPEVLEKNVKMRKGLTARIFMSINSFADVCRWYLVFTRQLRDAVGSPSNEVETRMVAVLDKVEAICAEHVDDGFSAMDWAVAGAWAASSVYLLQKTLHSHL</sequence>
<protein>
    <recommendedName>
        <fullName evidence="3 5">Squalene synthase</fullName>
        <shortName evidence="5">SQS</shortName>
        <shortName evidence="5">SS</shortName>
        <ecNumber evidence="3 5">2.5.1.21</ecNumber>
    </recommendedName>
</protein>
<dbReference type="InterPro" id="IPR006449">
    <property type="entry name" value="Squal_synth-like"/>
</dbReference>
<dbReference type="SUPFAM" id="SSF48576">
    <property type="entry name" value="Terpenoid synthases"/>
    <property type="match status" value="1"/>
</dbReference>
<evidence type="ECO:0000256" key="4">
    <source>
        <dbReference type="ARBA" id="ARBA00022679"/>
    </source>
</evidence>
<dbReference type="OMA" id="GEACQLM"/>
<dbReference type="SFLD" id="SFLDS00005">
    <property type="entry name" value="Isoprenoid_Synthase_Type_I"/>
    <property type="match status" value="1"/>
</dbReference>